<proteinExistence type="predicted"/>
<sequence>MAAAVVIVSGAYSYLNYWVLNDGGDGIYDDSDDDYIIGGGEFGKKEGDVNKIVD</sequence>
<reference evidence="2" key="1">
    <citation type="journal article" date="2011" name="Nat. Genet.">
        <title>The Arabidopsis lyrata genome sequence and the basis of rapid genome size change.</title>
        <authorList>
            <person name="Hu T.T."/>
            <person name="Pattyn P."/>
            <person name="Bakker E.G."/>
            <person name="Cao J."/>
            <person name="Cheng J.-F."/>
            <person name="Clark R.M."/>
            <person name="Fahlgren N."/>
            <person name="Fawcett J.A."/>
            <person name="Grimwood J."/>
            <person name="Gundlach H."/>
            <person name="Haberer G."/>
            <person name="Hollister J.D."/>
            <person name="Ossowski S."/>
            <person name="Ottilar R.P."/>
            <person name="Salamov A.A."/>
            <person name="Schneeberger K."/>
            <person name="Spannagl M."/>
            <person name="Wang X."/>
            <person name="Yang L."/>
            <person name="Nasrallah M.E."/>
            <person name="Bergelson J."/>
            <person name="Carrington J.C."/>
            <person name="Gaut B.S."/>
            <person name="Schmutz J."/>
            <person name="Mayer K.F.X."/>
            <person name="Van de Peer Y."/>
            <person name="Grigoriev I.V."/>
            <person name="Nordborg M."/>
            <person name="Weigel D."/>
            <person name="Guo Y.-L."/>
        </authorList>
    </citation>
    <scope>NUCLEOTIDE SEQUENCE [LARGE SCALE GENOMIC DNA]</scope>
    <source>
        <strain evidence="2">cv. MN47</strain>
    </source>
</reference>
<evidence type="ECO:0000313" key="1">
    <source>
        <dbReference type="EMBL" id="EFH51256.1"/>
    </source>
</evidence>
<accession>D7M4Z0</accession>
<name>D7M4Z0_ARALL</name>
<dbReference type="Proteomes" id="UP000008694">
    <property type="component" value="Unassembled WGS sequence"/>
</dbReference>
<protein>
    <submittedName>
        <fullName evidence="1">Predicted protein</fullName>
    </submittedName>
</protein>
<evidence type="ECO:0000313" key="2">
    <source>
        <dbReference type="Proteomes" id="UP000008694"/>
    </source>
</evidence>
<keyword evidence="2" id="KW-1185">Reference proteome</keyword>
<organism evidence="2">
    <name type="scientific">Arabidopsis lyrata subsp. lyrata</name>
    <name type="common">Lyre-leaved rock-cress</name>
    <dbReference type="NCBI Taxonomy" id="81972"/>
    <lineage>
        <taxon>Eukaryota</taxon>
        <taxon>Viridiplantae</taxon>
        <taxon>Streptophyta</taxon>
        <taxon>Embryophyta</taxon>
        <taxon>Tracheophyta</taxon>
        <taxon>Spermatophyta</taxon>
        <taxon>Magnoliopsida</taxon>
        <taxon>eudicotyledons</taxon>
        <taxon>Gunneridae</taxon>
        <taxon>Pentapetalae</taxon>
        <taxon>rosids</taxon>
        <taxon>malvids</taxon>
        <taxon>Brassicales</taxon>
        <taxon>Brassicaceae</taxon>
        <taxon>Camelineae</taxon>
        <taxon>Arabidopsis</taxon>
    </lineage>
</organism>
<dbReference type="Gramene" id="scaffold_604180.1">
    <property type="protein sequence ID" value="scaffold_604180.1"/>
    <property type="gene ID" value="scaffold_604180.1"/>
</dbReference>
<dbReference type="EMBL" id="GL348718">
    <property type="protein sequence ID" value="EFH51256.1"/>
    <property type="molecule type" value="Genomic_DNA"/>
</dbReference>
<gene>
    <name evidence="1" type="ORF">ARALYDRAFT_912123</name>
</gene>
<dbReference type="AlphaFoldDB" id="D7M4Z0"/>
<dbReference type="HOGENOM" id="CLU_3053075_0_0_1"/>